<feature type="transmembrane region" description="Helical" evidence="10">
    <location>
        <begin position="87"/>
        <end position="112"/>
    </location>
</feature>
<comment type="subcellular location">
    <subcellularLocation>
        <location evidence="1">Cell membrane</location>
        <topology evidence="1">Multi-pass membrane protein</topology>
    </subcellularLocation>
</comment>
<dbReference type="KEGG" id="als:DJ013_15230"/>
<dbReference type="CDD" id="cd13131">
    <property type="entry name" value="MATE_NorM_like"/>
    <property type="match status" value="1"/>
</dbReference>
<evidence type="ECO:0000313" key="11">
    <source>
        <dbReference type="EMBL" id="AWV99440.1"/>
    </source>
</evidence>
<keyword evidence="6 10" id="KW-1133">Transmembrane helix</keyword>
<feature type="transmembrane region" description="Helical" evidence="10">
    <location>
        <begin position="52"/>
        <end position="75"/>
    </location>
</feature>
<dbReference type="InterPro" id="IPR002528">
    <property type="entry name" value="MATE_fam"/>
</dbReference>
<organism evidence="11 12">
    <name type="scientific">Arcticibacterium luteifluviistationis</name>
    <dbReference type="NCBI Taxonomy" id="1784714"/>
    <lineage>
        <taxon>Bacteria</taxon>
        <taxon>Pseudomonadati</taxon>
        <taxon>Bacteroidota</taxon>
        <taxon>Cytophagia</taxon>
        <taxon>Cytophagales</taxon>
        <taxon>Leadbetterellaceae</taxon>
        <taxon>Arcticibacterium</taxon>
    </lineage>
</organism>
<evidence type="ECO:0000256" key="8">
    <source>
        <dbReference type="ARBA" id="ARBA00023136"/>
    </source>
</evidence>
<keyword evidence="8 10" id="KW-0472">Membrane</keyword>
<dbReference type="GO" id="GO:0015297">
    <property type="term" value="F:antiporter activity"/>
    <property type="evidence" value="ECO:0007669"/>
    <property type="project" value="UniProtKB-KW"/>
</dbReference>
<dbReference type="RefSeq" id="WP_111372809.1">
    <property type="nucleotide sequence ID" value="NZ_CP029480.1"/>
</dbReference>
<dbReference type="GO" id="GO:0005886">
    <property type="term" value="C:plasma membrane"/>
    <property type="evidence" value="ECO:0007669"/>
    <property type="project" value="UniProtKB-SubCell"/>
</dbReference>
<keyword evidence="12" id="KW-1185">Reference proteome</keyword>
<accession>A0A2Z4GE49</accession>
<dbReference type="PIRSF" id="PIRSF006603">
    <property type="entry name" value="DinF"/>
    <property type="match status" value="1"/>
</dbReference>
<feature type="transmembrane region" description="Helical" evidence="10">
    <location>
        <begin position="274"/>
        <end position="299"/>
    </location>
</feature>
<feature type="transmembrane region" description="Helical" evidence="10">
    <location>
        <begin position="390"/>
        <end position="412"/>
    </location>
</feature>
<dbReference type="OrthoDB" id="9780160at2"/>
<evidence type="ECO:0000313" key="12">
    <source>
        <dbReference type="Proteomes" id="UP000249873"/>
    </source>
</evidence>
<feature type="transmembrane region" description="Helical" evidence="10">
    <location>
        <begin position="319"/>
        <end position="338"/>
    </location>
</feature>
<dbReference type="AlphaFoldDB" id="A0A2Z4GE49"/>
<gene>
    <name evidence="11" type="ORF">DJ013_15230</name>
</gene>
<evidence type="ECO:0000256" key="10">
    <source>
        <dbReference type="SAM" id="Phobius"/>
    </source>
</evidence>
<dbReference type="InterPro" id="IPR048279">
    <property type="entry name" value="MdtK-like"/>
</dbReference>
<feature type="transmembrane region" description="Helical" evidence="10">
    <location>
        <begin position="132"/>
        <end position="149"/>
    </location>
</feature>
<feature type="transmembrane region" description="Helical" evidence="10">
    <location>
        <begin position="418"/>
        <end position="439"/>
    </location>
</feature>
<reference evidence="11 12" key="1">
    <citation type="submission" date="2018-05" db="EMBL/GenBank/DDBJ databases">
        <title>Complete genome sequence of Arcticibacterium luteifluviistationis SM1504T, a cytophagaceae bacterium isolated from Arctic surface seawater.</title>
        <authorList>
            <person name="Li Y."/>
            <person name="Qin Q.-L."/>
        </authorList>
    </citation>
    <scope>NUCLEOTIDE SEQUENCE [LARGE SCALE GENOMIC DNA]</scope>
    <source>
        <strain evidence="11 12">SM1504</strain>
    </source>
</reference>
<dbReference type="PANTHER" id="PTHR43298">
    <property type="entry name" value="MULTIDRUG RESISTANCE PROTEIN NORM-RELATED"/>
    <property type="match status" value="1"/>
</dbReference>
<evidence type="ECO:0000256" key="6">
    <source>
        <dbReference type="ARBA" id="ARBA00022989"/>
    </source>
</evidence>
<evidence type="ECO:0000256" key="4">
    <source>
        <dbReference type="ARBA" id="ARBA00022475"/>
    </source>
</evidence>
<dbReference type="NCBIfam" id="TIGR00797">
    <property type="entry name" value="matE"/>
    <property type="match status" value="1"/>
</dbReference>
<protein>
    <recommendedName>
        <fullName evidence="9">Multidrug-efflux transporter</fullName>
    </recommendedName>
</protein>
<feature type="transmembrane region" description="Helical" evidence="10">
    <location>
        <begin position="240"/>
        <end position="268"/>
    </location>
</feature>
<dbReference type="GO" id="GO:0042910">
    <property type="term" value="F:xenobiotic transmembrane transporter activity"/>
    <property type="evidence" value="ECO:0007669"/>
    <property type="project" value="InterPro"/>
</dbReference>
<keyword evidence="7" id="KW-0406">Ion transport</keyword>
<evidence type="ECO:0000256" key="9">
    <source>
        <dbReference type="ARBA" id="ARBA00031636"/>
    </source>
</evidence>
<dbReference type="EMBL" id="CP029480">
    <property type="protein sequence ID" value="AWV99440.1"/>
    <property type="molecule type" value="Genomic_DNA"/>
</dbReference>
<evidence type="ECO:0000256" key="3">
    <source>
        <dbReference type="ARBA" id="ARBA00022449"/>
    </source>
</evidence>
<evidence type="ECO:0000256" key="7">
    <source>
        <dbReference type="ARBA" id="ARBA00023065"/>
    </source>
</evidence>
<feature type="transmembrane region" description="Helical" evidence="10">
    <location>
        <begin position="161"/>
        <end position="180"/>
    </location>
</feature>
<evidence type="ECO:0000256" key="5">
    <source>
        <dbReference type="ARBA" id="ARBA00022692"/>
    </source>
</evidence>
<dbReference type="Proteomes" id="UP000249873">
    <property type="component" value="Chromosome"/>
</dbReference>
<feature type="transmembrane region" description="Helical" evidence="10">
    <location>
        <begin position="200"/>
        <end position="220"/>
    </location>
</feature>
<feature type="transmembrane region" description="Helical" evidence="10">
    <location>
        <begin position="12"/>
        <end position="32"/>
    </location>
</feature>
<sequence length="451" mass="49124">MFSKEYFQEVKTSLNLAFPIVIAQLGVVLMSVSDNIMIGRFLGKEALAAAGLSNSVAFLIAAIAVGGFPVISPLLSKHFAAKNSSKMVETFTSSISIAIIYSVFLTAISIALLMNFDILGQTDNINRLSKPFFFIIIISNIPLFLFLALKQTFDGLSLPKVSMIITFLGLSLNLLLNYALINGFGFIPKIGLNGAAYSTLIVRVIMFIALLLALIFLNKVRHVIPPKLNLLKSKEQTLRLLKLSIPSGLQFLFEIGAFSVAVIMMGWISEDALAAHQIAINISATTYMTATGIAFSGAIRVGHAVGLESMPKLRLASNVSYTLVSIFMTVTMLLILIFNEQLISLYIQDSDIISLAKPLLAIAAVFQLSDGIQAVALGNLRGISDVKIPAYITFIAYWIISLPLGYLLAFHTKLGAAGIWYALLIGLSFAAIFLCLRFYKALKNERLIFES</sequence>
<dbReference type="PANTHER" id="PTHR43298:SF2">
    <property type="entry name" value="FMN_FAD EXPORTER YEEO-RELATED"/>
    <property type="match status" value="1"/>
</dbReference>
<evidence type="ECO:0000256" key="2">
    <source>
        <dbReference type="ARBA" id="ARBA00022448"/>
    </source>
</evidence>
<keyword evidence="4" id="KW-1003">Cell membrane</keyword>
<keyword evidence="2" id="KW-0813">Transport</keyword>
<proteinExistence type="predicted"/>
<keyword evidence="5 10" id="KW-0812">Transmembrane</keyword>
<evidence type="ECO:0000256" key="1">
    <source>
        <dbReference type="ARBA" id="ARBA00004651"/>
    </source>
</evidence>
<dbReference type="Pfam" id="PF01554">
    <property type="entry name" value="MatE"/>
    <property type="match status" value="2"/>
</dbReference>
<dbReference type="InterPro" id="IPR050222">
    <property type="entry name" value="MATE_MdtK"/>
</dbReference>
<keyword evidence="3" id="KW-0050">Antiport</keyword>
<dbReference type="GO" id="GO:0006811">
    <property type="term" value="P:monoatomic ion transport"/>
    <property type="evidence" value="ECO:0007669"/>
    <property type="project" value="UniProtKB-KW"/>
</dbReference>
<name>A0A2Z4GE49_9BACT</name>